<dbReference type="Proteomes" id="UP000218542">
    <property type="component" value="Unassembled WGS sequence"/>
</dbReference>
<dbReference type="Gene3D" id="3.40.109.10">
    <property type="entry name" value="NADH Oxidase"/>
    <property type="match status" value="1"/>
</dbReference>
<dbReference type="PANTHER" id="PTHR42741">
    <property type="entry name" value="NITROREDUCTASE FAMILY PROTEIN"/>
    <property type="match status" value="1"/>
</dbReference>
<reference evidence="3" key="1">
    <citation type="journal article" date="2017" name="Environ. Microbiol. Rep.">
        <title>Genetic Diversity of Marine Anaerobic Ammonium-Oxidizing Bacteria as Revealed by Genomic and Proteomic Analyses of 'Candidatus Scalindua japonica'.</title>
        <authorList>
            <person name="Oshiki M."/>
            <person name="Mizuto K."/>
            <person name="Kimura Z."/>
            <person name="Kindaichi T."/>
            <person name="Satoh H."/>
            <person name="Okabe S."/>
        </authorList>
    </citation>
    <scope>NUCLEOTIDE SEQUENCE [LARGE SCALE GENOMIC DNA]</scope>
    <source>
        <strain evidence="3">husup-a2</strain>
    </source>
</reference>
<evidence type="ECO:0000313" key="3">
    <source>
        <dbReference type="Proteomes" id="UP000218542"/>
    </source>
</evidence>
<dbReference type="EMBL" id="BAOS01000015">
    <property type="protein sequence ID" value="GAX60899.1"/>
    <property type="molecule type" value="Genomic_DNA"/>
</dbReference>
<dbReference type="GO" id="GO:0016491">
    <property type="term" value="F:oxidoreductase activity"/>
    <property type="evidence" value="ECO:0007669"/>
    <property type="project" value="InterPro"/>
</dbReference>
<dbReference type="AlphaFoldDB" id="A0A286TYC3"/>
<accession>A0A286TYC3</accession>
<feature type="domain" description="Nitroreductase" evidence="1">
    <location>
        <begin position="33"/>
        <end position="90"/>
    </location>
</feature>
<name>A0A286TYC3_9BACT</name>
<organism evidence="2 3">
    <name type="scientific">Candidatus Scalindua japonica</name>
    <dbReference type="NCBI Taxonomy" id="1284222"/>
    <lineage>
        <taxon>Bacteria</taxon>
        <taxon>Pseudomonadati</taxon>
        <taxon>Planctomycetota</taxon>
        <taxon>Candidatus Brocadiia</taxon>
        <taxon>Candidatus Brocadiales</taxon>
        <taxon>Candidatus Scalinduaceae</taxon>
        <taxon>Candidatus Scalindua</taxon>
    </lineage>
</organism>
<dbReference type="InterPro" id="IPR000415">
    <property type="entry name" value="Nitroreductase-like"/>
</dbReference>
<gene>
    <name evidence="2" type="ORF">SCALIN_C15_0040</name>
</gene>
<evidence type="ECO:0000259" key="1">
    <source>
        <dbReference type="Pfam" id="PF00881"/>
    </source>
</evidence>
<comment type="caution">
    <text evidence="2">The sequence shown here is derived from an EMBL/GenBank/DDBJ whole genome shotgun (WGS) entry which is preliminary data.</text>
</comment>
<keyword evidence="3" id="KW-1185">Reference proteome</keyword>
<dbReference type="InterPro" id="IPR029479">
    <property type="entry name" value="Nitroreductase"/>
</dbReference>
<protein>
    <submittedName>
        <fullName evidence="2">Nitroreductase</fullName>
    </submittedName>
</protein>
<proteinExistence type="predicted"/>
<evidence type="ECO:0000313" key="2">
    <source>
        <dbReference type="EMBL" id="GAX60899.1"/>
    </source>
</evidence>
<sequence length="116" mass="13246">MFASCQQDIAGDGAFSVGMITKFKENIEKNCFSYRRLFWETGMIGQILYLEAEVHSLRGTGIGCFFDDVVHKLLGLNDNSYQSLYHFTMGGALEDKRITTLPPYYHLKNNKHPDTK</sequence>
<dbReference type="PANTHER" id="PTHR42741:SF3">
    <property type="entry name" value="NITROREDUCTASE FAMILY PROTEIN"/>
    <property type="match status" value="1"/>
</dbReference>
<dbReference type="SUPFAM" id="SSF55469">
    <property type="entry name" value="FMN-dependent nitroreductase-like"/>
    <property type="match status" value="1"/>
</dbReference>
<dbReference type="Pfam" id="PF00881">
    <property type="entry name" value="Nitroreductase"/>
    <property type="match status" value="1"/>
</dbReference>